<dbReference type="AlphaFoldDB" id="A0A834W1H0"/>
<reference evidence="2" key="1">
    <citation type="submission" date="2020-09" db="EMBL/GenBank/DDBJ databases">
        <title>Genome-Enabled Discovery of Anthraquinone Biosynthesis in Senna tora.</title>
        <authorList>
            <person name="Kang S.-H."/>
            <person name="Pandey R.P."/>
            <person name="Lee C.-M."/>
            <person name="Sim J.-S."/>
            <person name="Jeong J.-T."/>
            <person name="Choi B.-S."/>
            <person name="Jung M."/>
            <person name="Ginzburg D."/>
            <person name="Zhao K."/>
            <person name="Won S.Y."/>
            <person name="Oh T.-J."/>
            <person name="Yu Y."/>
            <person name="Kim N.-H."/>
            <person name="Lee O.R."/>
            <person name="Lee T.-H."/>
            <person name="Bashyal P."/>
            <person name="Kim T.-S."/>
            <person name="Lee W.-H."/>
            <person name="Kawkins C."/>
            <person name="Kim C.-K."/>
            <person name="Kim J.S."/>
            <person name="Ahn B.O."/>
            <person name="Rhee S.Y."/>
            <person name="Sohng J.K."/>
        </authorList>
    </citation>
    <scope>NUCLEOTIDE SEQUENCE</scope>
    <source>
        <tissue evidence="2">Leaf</tissue>
    </source>
</reference>
<dbReference type="EMBL" id="JAAIUW010000012">
    <property type="protein sequence ID" value="KAF7805580.1"/>
    <property type="molecule type" value="Genomic_DNA"/>
</dbReference>
<comment type="caution">
    <text evidence="2">The sequence shown here is derived from an EMBL/GenBank/DDBJ whole genome shotgun (WGS) entry which is preliminary data.</text>
</comment>
<evidence type="ECO:0000256" key="1">
    <source>
        <dbReference type="SAM" id="MobiDB-lite"/>
    </source>
</evidence>
<feature type="region of interest" description="Disordered" evidence="1">
    <location>
        <begin position="1"/>
        <end position="24"/>
    </location>
</feature>
<feature type="compositionally biased region" description="Basic and acidic residues" evidence="1">
    <location>
        <begin position="1"/>
        <end position="10"/>
    </location>
</feature>
<sequence>MGSWDVREHDEAEDENEGFAFMREGGGGKAGLLPLLLLSQVPPT</sequence>
<organism evidence="2 3">
    <name type="scientific">Senna tora</name>
    <dbReference type="NCBI Taxonomy" id="362788"/>
    <lineage>
        <taxon>Eukaryota</taxon>
        <taxon>Viridiplantae</taxon>
        <taxon>Streptophyta</taxon>
        <taxon>Embryophyta</taxon>
        <taxon>Tracheophyta</taxon>
        <taxon>Spermatophyta</taxon>
        <taxon>Magnoliopsida</taxon>
        <taxon>eudicotyledons</taxon>
        <taxon>Gunneridae</taxon>
        <taxon>Pentapetalae</taxon>
        <taxon>rosids</taxon>
        <taxon>fabids</taxon>
        <taxon>Fabales</taxon>
        <taxon>Fabaceae</taxon>
        <taxon>Caesalpinioideae</taxon>
        <taxon>Cassia clade</taxon>
        <taxon>Senna</taxon>
    </lineage>
</organism>
<evidence type="ECO:0000313" key="2">
    <source>
        <dbReference type="EMBL" id="KAF7805580.1"/>
    </source>
</evidence>
<proteinExistence type="predicted"/>
<accession>A0A834W1H0</accession>
<keyword evidence="3" id="KW-1185">Reference proteome</keyword>
<protein>
    <submittedName>
        <fullName evidence="2">Uncharacterized protein</fullName>
    </submittedName>
</protein>
<gene>
    <name evidence="2" type="ORF">G2W53_037741</name>
</gene>
<name>A0A834W1H0_9FABA</name>
<dbReference type="Proteomes" id="UP000634136">
    <property type="component" value="Unassembled WGS sequence"/>
</dbReference>
<evidence type="ECO:0000313" key="3">
    <source>
        <dbReference type="Proteomes" id="UP000634136"/>
    </source>
</evidence>